<reference evidence="9" key="1">
    <citation type="submission" date="2015-02" db="EMBL/GenBank/DDBJ databases">
        <title>Genome sequencing for Strongylocentrotus purpuratus.</title>
        <authorList>
            <person name="Murali S."/>
            <person name="Liu Y."/>
            <person name="Vee V."/>
            <person name="English A."/>
            <person name="Wang M."/>
            <person name="Skinner E."/>
            <person name="Han Y."/>
            <person name="Muzny D.M."/>
            <person name="Worley K.C."/>
            <person name="Gibbs R.A."/>
        </authorList>
    </citation>
    <scope>NUCLEOTIDE SEQUENCE</scope>
</reference>
<evidence type="ECO:0000256" key="7">
    <source>
        <dbReference type="PROSITE-ProRule" id="PRU00259"/>
    </source>
</evidence>
<keyword evidence="6" id="KW-0496">Mitochondrion</keyword>
<accession>A0A7M7NFW9</accession>
<dbReference type="Pfam" id="PF00514">
    <property type="entry name" value="Arm"/>
    <property type="match status" value="3"/>
</dbReference>
<dbReference type="SMART" id="SM00185">
    <property type="entry name" value="ARM"/>
    <property type="match status" value="7"/>
</dbReference>
<keyword evidence="9" id="KW-1185">Reference proteome</keyword>
<evidence type="ECO:0000256" key="6">
    <source>
        <dbReference type="ARBA" id="ARBA00023128"/>
    </source>
</evidence>
<dbReference type="EnsemblMetazoa" id="XM_030979106">
    <property type="protein sequence ID" value="XP_030834966"/>
    <property type="gene ID" value="LOC579280"/>
</dbReference>
<dbReference type="PROSITE" id="PS50176">
    <property type="entry name" value="ARM_REPEAT"/>
    <property type="match status" value="1"/>
</dbReference>
<evidence type="ECO:0000256" key="3">
    <source>
        <dbReference type="ARBA" id="ARBA00004514"/>
    </source>
</evidence>
<feature type="repeat" description="ARM" evidence="7">
    <location>
        <begin position="132"/>
        <end position="183"/>
    </location>
</feature>
<dbReference type="PANTHER" id="PTHR10957">
    <property type="entry name" value="RAP1 GTPASE-GDP DISSOCIATION STIMULATOR 1"/>
    <property type="match status" value="1"/>
</dbReference>
<organism evidence="8 9">
    <name type="scientific">Strongylocentrotus purpuratus</name>
    <name type="common">Purple sea urchin</name>
    <dbReference type="NCBI Taxonomy" id="7668"/>
    <lineage>
        <taxon>Eukaryota</taxon>
        <taxon>Metazoa</taxon>
        <taxon>Echinodermata</taxon>
        <taxon>Eleutherozoa</taxon>
        <taxon>Echinozoa</taxon>
        <taxon>Echinoidea</taxon>
        <taxon>Euechinoidea</taxon>
        <taxon>Echinacea</taxon>
        <taxon>Camarodonta</taxon>
        <taxon>Echinidea</taxon>
        <taxon>Strongylocentrotidae</taxon>
        <taxon>Strongylocentrotus</taxon>
    </lineage>
</organism>
<evidence type="ECO:0000256" key="4">
    <source>
        <dbReference type="ARBA" id="ARBA00022490"/>
    </source>
</evidence>
<evidence type="ECO:0000256" key="5">
    <source>
        <dbReference type="ARBA" id="ARBA00022824"/>
    </source>
</evidence>
<dbReference type="FunFam" id="1.25.10.10:FF:000749">
    <property type="entry name" value="Predicted protein"/>
    <property type="match status" value="1"/>
</dbReference>
<dbReference type="RefSeq" id="XP_030834966.1">
    <property type="nucleotide sequence ID" value="XM_030979106.1"/>
</dbReference>
<dbReference type="Proteomes" id="UP000007110">
    <property type="component" value="Unassembled WGS sequence"/>
</dbReference>
<protein>
    <submittedName>
        <fullName evidence="8">Uncharacterized protein</fullName>
    </submittedName>
</protein>
<dbReference type="InterPro" id="IPR040144">
    <property type="entry name" value="RAP1GDS1"/>
</dbReference>
<dbReference type="RefSeq" id="XP_030834967.1">
    <property type="nucleotide sequence ID" value="XM_030979107.1"/>
</dbReference>
<dbReference type="GO" id="GO:0005783">
    <property type="term" value="C:endoplasmic reticulum"/>
    <property type="evidence" value="ECO:0007669"/>
    <property type="project" value="UniProtKB-SubCell"/>
</dbReference>
<keyword evidence="4" id="KW-0963">Cytoplasm</keyword>
<keyword evidence="5" id="KW-0256">Endoplasmic reticulum</keyword>
<evidence type="ECO:0000256" key="1">
    <source>
        <dbReference type="ARBA" id="ARBA00004173"/>
    </source>
</evidence>
<dbReference type="OMA" id="NENXSSK"/>
<dbReference type="SUPFAM" id="SSF48371">
    <property type="entry name" value="ARM repeat"/>
    <property type="match status" value="2"/>
</dbReference>
<dbReference type="CTD" id="5910"/>
<evidence type="ECO:0000313" key="9">
    <source>
        <dbReference type="Proteomes" id="UP000007110"/>
    </source>
</evidence>
<evidence type="ECO:0000313" key="8">
    <source>
        <dbReference type="EnsemblMetazoa" id="XP_030834967"/>
    </source>
</evidence>
<evidence type="ECO:0000256" key="2">
    <source>
        <dbReference type="ARBA" id="ARBA00004240"/>
    </source>
</evidence>
<sequence length="617" mass="67153">MDGVTEALRKLQVDSDSSTTNGCLDCLLQALQEDALGATTEMVKNGGVKCLQDILSRSESAAPNLLANAAKIVAEMAKHEEIREPFVEGNIIPPLCSCLLRKNYDVVVQACRALGNLCCDCEKAREALFQGGGLDNLIKLLEERLSDLEDNDDNQALWNAACGCLMNVTYDRSDIQKAAVSLGAIDLLITLLKRNESDIGLCGTAVMCFGNLAEPADTRPAFVGTEAAKCMVHALEKVSGDDQLEGILEIIASLIENDDMKLEFAKAGILDTLLDMLTARTASWTSQSTPKIEEFDAVRVSIDLLVLLLTGDECMAYIFQEGEGLFFRNVMDTWMASQVEYFRISAALAIGNFARNDHNCIKLVSSGIVPQLLRLLKPYEGKEVDTRLTHAVLSALRNLAIPKVNKSIMLSCNTLDEILPLLQSEMLFVQFKLLGTARMLVDSMAETAVDLGQRSEFIQRVVELCACEIHPGVSGEATRLLASLIKHSGSTKVMETIVQHGGLPCLVGMATSEHPLMQNEALVALTLIAASHLESAESTLLESKLLSTIKTILQETAYPVEVQCNVLTLAGFLTQSGMYLFSPLTLWRSSVMSSHWLVFLHSQVCSYSVLLHCGGPV</sequence>
<dbReference type="EnsemblMetazoa" id="XM_030979107">
    <property type="protein sequence ID" value="XP_030834967"/>
    <property type="gene ID" value="LOC579280"/>
</dbReference>
<dbReference type="AlphaFoldDB" id="A0A7M7NFW9"/>
<proteinExistence type="predicted"/>
<dbReference type="InterPro" id="IPR000225">
    <property type="entry name" value="Armadillo"/>
</dbReference>
<dbReference type="GeneID" id="579280"/>
<dbReference type="GO" id="GO:0005085">
    <property type="term" value="F:guanyl-nucleotide exchange factor activity"/>
    <property type="evidence" value="ECO:0007669"/>
    <property type="project" value="InterPro"/>
</dbReference>
<name>A0A7M7NFW9_STRPU</name>
<dbReference type="InterPro" id="IPR011989">
    <property type="entry name" value="ARM-like"/>
</dbReference>
<dbReference type="Gene3D" id="1.25.10.10">
    <property type="entry name" value="Leucine-rich Repeat Variant"/>
    <property type="match status" value="3"/>
</dbReference>
<reference evidence="8" key="2">
    <citation type="submission" date="2021-01" db="UniProtKB">
        <authorList>
            <consortium name="EnsemblMetazoa"/>
        </authorList>
    </citation>
    <scope>IDENTIFICATION</scope>
</reference>
<dbReference type="GO" id="GO:0005739">
    <property type="term" value="C:mitochondrion"/>
    <property type="evidence" value="ECO:0007669"/>
    <property type="project" value="UniProtKB-SubCell"/>
</dbReference>
<dbReference type="InterPro" id="IPR016024">
    <property type="entry name" value="ARM-type_fold"/>
</dbReference>
<dbReference type="FunFam" id="1.25.10.10:FF:000093">
    <property type="entry name" value="rap1 GTPase-GDP dissociation stimulator 1 isoform X4"/>
    <property type="match status" value="1"/>
</dbReference>
<dbReference type="InParanoid" id="A0A7M7NFW9"/>
<dbReference type="GO" id="GO:0005829">
    <property type="term" value="C:cytosol"/>
    <property type="evidence" value="ECO:0000318"/>
    <property type="project" value="GO_Central"/>
</dbReference>
<dbReference type="OrthoDB" id="26149at2759"/>
<dbReference type="KEGG" id="spu:579280"/>
<comment type="subcellular location">
    <subcellularLocation>
        <location evidence="3">Cytoplasm</location>
        <location evidence="3">Cytosol</location>
    </subcellularLocation>
    <subcellularLocation>
        <location evidence="2">Endoplasmic reticulum</location>
    </subcellularLocation>
    <subcellularLocation>
        <location evidence="1">Mitochondrion</location>
    </subcellularLocation>
</comment>